<reference evidence="3 4" key="1">
    <citation type="submission" date="2018-12" db="EMBL/GenBank/DDBJ databases">
        <title>The genome sequences of Variovorax guangxiensis DSM 27352.</title>
        <authorList>
            <person name="Gao J."/>
            <person name="Sun J."/>
        </authorList>
    </citation>
    <scope>NUCLEOTIDE SEQUENCE [LARGE SCALE GENOMIC DNA]</scope>
    <source>
        <strain evidence="3 4">DSM 27352</strain>
    </source>
</reference>
<proteinExistence type="predicted"/>
<evidence type="ECO:0000313" key="4">
    <source>
        <dbReference type="Proteomes" id="UP000281118"/>
    </source>
</evidence>
<feature type="compositionally biased region" description="Low complexity" evidence="1">
    <location>
        <begin position="245"/>
        <end position="255"/>
    </location>
</feature>
<dbReference type="AlphaFoldDB" id="A0A3S0XDZ6"/>
<gene>
    <name evidence="3" type="ORF">EJP67_29485</name>
</gene>
<keyword evidence="2" id="KW-1133">Transmembrane helix</keyword>
<feature type="compositionally biased region" description="Gly residues" evidence="1">
    <location>
        <begin position="256"/>
        <end position="283"/>
    </location>
</feature>
<feature type="transmembrane region" description="Helical" evidence="2">
    <location>
        <begin position="14"/>
        <end position="33"/>
    </location>
</feature>
<evidence type="ECO:0000256" key="2">
    <source>
        <dbReference type="SAM" id="Phobius"/>
    </source>
</evidence>
<protein>
    <recommendedName>
        <fullName evidence="5">TIGR04222 domain-containing membrane protein</fullName>
    </recommendedName>
</protein>
<keyword evidence="2" id="KW-0812">Transmembrane</keyword>
<dbReference type="OrthoDB" id="278697at2"/>
<dbReference type="EMBL" id="RXFT01000018">
    <property type="protein sequence ID" value="RUR71187.1"/>
    <property type="molecule type" value="Genomic_DNA"/>
</dbReference>
<feature type="compositionally biased region" description="Gly residues" evidence="1">
    <location>
        <begin position="234"/>
        <end position="244"/>
    </location>
</feature>
<evidence type="ECO:0000256" key="1">
    <source>
        <dbReference type="SAM" id="MobiDB-lite"/>
    </source>
</evidence>
<sequence length="283" mass="30459">MDLDFLHLNFRRRIGALVWARRAVPVVALLALFLGTRRWGSMVAVIVFALLFAAVLKFLETSLRRQFIREARLPPFLVGKLCQAHPQLSRRDAELVLRGLRQFFMAHLRSDRKFVAMPSKVVDTAWHEFILHTQGYQNWCKAAFGGMLHHSPAEVLGRDPKRNDGLRRTWYWACKEESIDPRKPARLPLLFALDVKFAVEGGFHYVPDCRAVERHIGSDAHCGTSFGDSSSDGGSSGDAGGFGGSESSSSSSDGGSSDGGSSDGGSGCGGGGCGGGCGGGGGD</sequence>
<dbReference type="Proteomes" id="UP000281118">
    <property type="component" value="Unassembled WGS sequence"/>
</dbReference>
<name>A0A3S0XDZ6_9BURK</name>
<feature type="region of interest" description="Disordered" evidence="1">
    <location>
        <begin position="227"/>
        <end position="283"/>
    </location>
</feature>
<keyword evidence="2" id="KW-0472">Membrane</keyword>
<comment type="caution">
    <text evidence="3">The sequence shown here is derived from an EMBL/GenBank/DDBJ whole genome shotgun (WGS) entry which is preliminary data.</text>
</comment>
<organism evidence="3 4">
    <name type="scientific">Variovorax guangxiensis</name>
    <dbReference type="NCBI Taxonomy" id="1775474"/>
    <lineage>
        <taxon>Bacteria</taxon>
        <taxon>Pseudomonadati</taxon>
        <taxon>Pseudomonadota</taxon>
        <taxon>Betaproteobacteria</taxon>
        <taxon>Burkholderiales</taxon>
        <taxon>Comamonadaceae</taxon>
        <taxon>Variovorax</taxon>
    </lineage>
</organism>
<accession>A0A3S0XDZ6</accession>
<evidence type="ECO:0000313" key="3">
    <source>
        <dbReference type="EMBL" id="RUR71187.1"/>
    </source>
</evidence>
<evidence type="ECO:0008006" key="5">
    <source>
        <dbReference type="Google" id="ProtNLM"/>
    </source>
</evidence>
<dbReference type="RefSeq" id="WP_126025271.1">
    <property type="nucleotide sequence ID" value="NZ_RXFT01000018.1"/>
</dbReference>
<feature type="transmembrane region" description="Helical" evidence="2">
    <location>
        <begin position="39"/>
        <end position="59"/>
    </location>
</feature>